<keyword evidence="3" id="KW-1185">Reference proteome</keyword>
<organism evidence="2 3">
    <name type="scientific">Periconia macrospinosa</name>
    <dbReference type="NCBI Taxonomy" id="97972"/>
    <lineage>
        <taxon>Eukaryota</taxon>
        <taxon>Fungi</taxon>
        <taxon>Dikarya</taxon>
        <taxon>Ascomycota</taxon>
        <taxon>Pezizomycotina</taxon>
        <taxon>Dothideomycetes</taxon>
        <taxon>Pleosporomycetidae</taxon>
        <taxon>Pleosporales</taxon>
        <taxon>Massarineae</taxon>
        <taxon>Periconiaceae</taxon>
        <taxon>Periconia</taxon>
    </lineage>
</organism>
<feature type="compositionally biased region" description="Polar residues" evidence="1">
    <location>
        <begin position="217"/>
        <end position="227"/>
    </location>
</feature>
<evidence type="ECO:0000256" key="1">
    <source>
        <dbReference type="SAM" id="MobiDB-lite"/>
    </source>
</evidence>
<proteinExistence type="predicted"/>
<accession>A0A2V1CYE8</accession>
<sequence>MFSSPPSRTRHGAGCAYLLHPSIHPSIHPLISSPSLPPSLVQFLRLWIGTASASWGAVLCCACCIVVLVHPSTPHCLIHCPPSRPRRRDLLPCSGLLCSALPLISPHTTPHLIPDISHSHSILRCTPLITQMTTKTSLHNHPFVPARDQVYCIQPGRKSQSRPRHCPLLSLSLHCLPLGEYSAQIPTIQLVNSASLSPSPTSRSRRWNPAARGRPSATFQRPNQTGHVISIKQPP</sequence>
<reference evidence="2 3" key="1">
    <citation type="journal article" date="2018" name="Sci. Rep.">
        <title>Comparative genomics provides insights into the lifestyle and reveals functional heterogeneity of dark septate endophytic fungi.</title>
        <authorList>
            <person name="Knapp D.G."/>
            <person name="Nemeth J.B."/>
            <person name="Barry K."/>
            <person name="Hainaut M."/>
            <person name="Henrissat B."/>
            <person name="Johnson J."/>
            <person name="Kuo A."/>
            <person name="Lim J.H.P."/>
            <person name="Lipzen A."/>
            <person name="Nolan M."/>
            <person name="Ohm R.A."/>
            <person name="Tamas L."/>
            <person name="Grigoriev I.V."/>
            <person name="Spatafora J.W."/>
            <person name="Nagy L.G."/>
            <person name="Kovacs G.M."/>
        </authorList>
    </citation>
    <scope>NUCLEOTIDE SEQUENCE [LARGE SCALE GENOMIC DNA]</scope>
    <source>
        <strain evidence="2 3">DSE2036</strain>
    </source>
</reference>
<dbReference type="EMBL" id="KZ806112">
    <property type="protein sequence ID" value="PVH90767.1"/>
    <property type="molecule type" value="Genomic_DNA"/>
</dbReference>
<dbReference type="AlphaFoldDB" id="A0A2V1CYE8"/>
<dbReference type="Proteomes" id="UP000244855">
    <property type="component" value="Unassembled WGS sequence"/>
</dbReference>
<protein>
    <submittedName>
        <fullName evidence="2">Uncharacterized protein</fullName>
    </submittedName>
</protein>
<evidence type="ECO:0000313" key="3">
    <source>
        <dbReference type="Proteomes" id="UP000244855"/>
    </source>
</evidence>
<name>A0A2V1CYE8_9PLEO</name>
<gene>
    <name evidence="2" type="ORF">DM02DRAFT_412081</name>
</gene>
<feature type="region of interest" description="Disordered" evidence="1">
    <location>
        <begin position="194"/>
        <end position="235"/>
    </location>
</feature>
<evidence type="ECO:0000313" key="2">
    <source>
        <dbReference type="EMBL" id="PVH90767.1"/>
    </source>
</evidence>